<dbReference type="Pfam" id="PF00356">
    <property type="entry name" value="LacI"/>
    <property type="match status" value="1"/>
</dbReference>
<dbReference type="Gene3D" id="3.40.50.2300">
    <property type="match status" value="2"/>
</dbReference>
<dbReference type="SUPFAM" id="SSF47413">
    <property type="entry name" value="lambda repressor-like DNA-binding domains"/>
    <property type="match status" value="1"/>
</dbReference>
<dbReference type="PROSITE" id="PS50932">
    <property type="entry name" value="HTH_LACI_2"/>
    <property type="match status" value="1"/>
</dbReference>
<sequence>MSTIKDVAREAGVSTATVSRVMSGSGRVSERMRERVLAAADRLGYRPNAMARSLRSETTRTLGLVVSNVLNPFFTAVARAVEDAAHERGYSLILGNADEDPEKEELYLNVLLERRVDGLIVSPARAESPYLAEVVEEGVPVVFVDRHIEGIGAPVVRADGRRAVGELVEYLVGLGHRELAVISGPPEVVSGRERLEAFVGAAQQRGVPVMEERVRVGDFRRASGAVAMRELLALRERPTAVFVANNLMALGALREVRRAGLKVPEDISLASFDDVSWFELVEPPVTAISQPTGELGAAAARMLLEMVEEGRRPRSLIMDAELVVRDSCGRPGR</sequence>
<accession>A0A4R1BQ71</accession>
<dbReference type="GO" id="GO:0003700">
    <property type="term" value="F:DNA-binding transcription factor activity"/>
    <property type="evidence" value="ECO:0007669"/>
    <property type="project" value="TreeGrafter"/>
</dbReference>
<comment type="caution">
    <text evidence="6">The sequence shown here is derived from an EMBL/GenBank/DDBJ whole genome shotgun (WGS) entry which is preliminary data.</text>
</comment>
<dbReference type="Gene3D" id="1.10.260.40">
    <property type="entry name" value="lambda repressor-like DNA-binding domains"/>
    <property type="match status" value="1"/>
</dbReference>
<dbReference type="SMART" id="SM00354">
    <property type="entry name" value="HTH_LACI"/>
    <property type="match status" value="1"/>
</dbReference>
<evidence type="ECO:0000256" key="1">
    <source>
        <dbReference type="ARBA" id="ARBA00022491"/>
    </source>
</evidence>
<evidence type="ECO:0000256" key="2">
    <source>
        <dbReference type="ARBA" id="ARBA00023015"/>
    </source>
</evidence>
<dbReference type="Pfam" id="PF13377">
    <property type="entry name" value="Peripla_BP_3"/>
    <property type="match status" value="1"/>
</dbReference>
<dbReference type="PANTHER" id="PTHR30146">
    <property type="entry name" value="LACI-RELATED TRANSCRIPTIONAL REPRESSOR"/>
    <property type="match status" value="1"/>
</dbReference>
<dbReference type="InterPro" id="IPR028082">
    <property type="entry name" value="Peripla_BP_I"/>
</dbReference>
<dbReference type="Proteomes" id="UP000295244">
    <property type="component" value="Unassembled WGS sequence"/>
</dbReference>
<gene>
    <name evidence="6" type="ORF">E0L93_04005</name>
</gene>
<dbReference type="OrthoDB" id="3595338at2"/>
<organism evidence="6 7">
    <name type="scientific">Rubrobacter taiwanensis</name>
    <dbReference type="NCBI Taxonomy" id="185139"/>
    <lineage>
        <taxon>Bacteria</taxon>
        <taxon>Bacillati</taxon>
        <taxon>Actinomycetota</taxon>
        <taxon>Rubrobacteria</taxon>
        <taxon>Rubrobacterales</taxon>
        <taxon>Rubrobacteraceae</taxon>
        <taxon>Rubrobacter</taxon>
    </lineage>
</organism>
<dbReference type="CDD" id="cd01392">
    <property type="entry name" value="HTH_LacI"/>
    <property type="match status" value="1"/>
</dbReference>
<dbReference type="PROSITE" id="PS00356">
    <property type="entry name" value="HTH_LACI_1"/>
    <property type="match status" value="1"/>
</dbReference>
<keyword evidence="3" id="KW-0238">DNA-binding</keyword>
<name>A0A4R1BQ71_9ACTN</name>
<keyword evidence="7" id="KW-1185">Reference proteome</keyword>
<evidence type="ECO:0000256" key="3">
    <source>
        <dbReference type="ARBA" id="ARBA00023125"/>
    </source>
</evidence>
<dbReference type="GO" id="GO:0000976">
    <property type="term" value="F:transcription cis-regulatory region binding"/>
    <property type="evidence" value="ECO:0007669"/>
    <property type="project" value="TreeGrafter"/>
</dbReference>
<dbReference type="InterPro" id="IPR046335">
    <property type="entry name" value="LacI/GalR-like_sensor"/>
</dbReference>
<evidence type="ECO:0000313" key="6">
    <source>
        <dbReference type="EMBL" id="TCJ19678.1"/>
    </source>
</evidence>
<dbReference type="RefSeq" id="WP_132688819.1">
    <property type="nucleotide sequence ID" value="NZ_SKBU01000007.1"/>
</dbReference>
<dbReference type="PANTHER" id="PTHR30146:SF148">
    <property type="entry name" value="HTH-TYPE TRANSCRIPTIONAL REPRESSOR PURR-RELATED"/>
    <property type="match status" value="1"/>
</dbReference>
<dbReference type="EMBL" id="SKBU01000007">
    <property type="protein sequence ID" value="TCJ19678.1"/>
    <property type="molecule type" value="Genomic_DNA"/>
</dbReference>
<evidence type="ECO:0000259" key="5">
    <source>
        <dbReference type="PROSITE" id="PS50932"/>
    </source>
</evidence>
<dbReference type="InterPro" id="IPR010982">
    <property type="entry name" value="Lambda_DNA-bd_dom_sf"/>
</dbReference>
<dbReference type="CDD" id="cd06267">
    <property type="entry name" value="PBP1_LacI_sugar_binding-like"/>
    <property type="match status" value="1"/>
</dbReference>
<keyword evidence="2" id="KW-0805">Transcription regulation</keyword>
<keyword evidence="1" id="KW-0678">Repressor</keyword>
<keyword evidence="4" id="KW-0804">Transcription</keyword>
<dbReference type="PRINTS" id="PR00036">
    <property type="entry name" value="HTHLACI"/>
</dbReference>
<evidence type="ECO:0000313" key="7">
    <source>
        <dbReference type="Proteomes" id="UP000295244"/>
    </source>
</evidence>
<evidence type="ECO:0000256" key="4">
    <source>
        <dbReference type="ARBA" id="ARBA00023163"/>
    </source>
</evidence>
<reference evidence="6 7" key="1">
    <citation type="submission" date="2019-03" db="EMBL/GenBank/DDBJ databases">
        <title>Whole genome sequence of a novel Rubrobacter taiwanensis strain, isolated from Yellowstone National Park.</title>
        <authorList>
            <person name="Freed S."/>
            <person name="Ramaley R.F."/>
            <person name="Kyndt J.A."/>
        </authorList>
    </citation>
    <scope>NUCLEOTIDE SEQUENCE [LARGE SCALE GENOMIC DNA]</scope>
    <source>
        <strain evidence="6 7">Yellowstone</strain>
    </source>
</reference>
<dbReference type="InterPro" id="IPR000843">
    <property type="entry name" value="HTH_LacI"/>
</dbReference>
<proteinExistence type="predicted"/>
<feature type="domain" description="HTH lacI-type" evidence="5">
    <location>
        <begin position="2"/>
        <end position="56"/>
    </location>
</feature>
<protein>
    <submittedName>
        <fullName evidence="6">LacI family transcriptional regulator</fullName>
    </submittedName>
</protein>
<dbReference type="AlphaFoldDB" id="A0A4R1BQ71"/>
<dbReference type="SUPFAM" id="SSF53822">
    <property type="entry name" value="Periplasmic binding protein-like I"/>
    <property type="match status" value="1"/>
</dbReference>